<protein>
    <submittedName>
        <fullName evidence="1">Uncharacterized protein</fullName>
    </submittedName>
</protein>
<sequence>MFFIISNDLLSPENEIQLLMLARRYGEDRIFLEFSDQNAAENWVESLAQPYKNNWSVILKNSIQIKSRYNIKRLYSTELVIKVEANIPESTWGPVKSLTLDDAIALIDQGVKLGLENSRNDLSFLRTLLPARSRAHLDTLLEKGHLEVVGGGIGELKKILQRRGSDSKFKALSWTLFDSDATYPGHTVRSTQEIIDTCEELGLTYHCLTRRAIENYISKEIYQLTHSGLNPTAETIYQLSNVQLNHFNMKLGFGGSSEHTLQIYNDLEPETVENLQRGLGKKFANTTFSDHGKHDAIHESHKNNSTLDEFGIKLSHLANLLGRPA</sequence>
<proteinExistence type="predicted"/>
<evidence type="ECO:0000313" key="1">
    <source>
        <dbReference type="EMBL" id="MBD8770708.1"/>
    </source>
</evidence>
<gene>
    <name evidence="1" type="ORF">IFT38_14270</name>
</gene>
<dbReference type="Proteomes" id="UP000620025">
    <property type="component" value="Unassembled WGS sequence"/>
</dbReference>
<name>A0ABR9C019_9PSED</name>
<comment type="caution">
    <text evidence="1">The sequence shown here is derived from an EMBL/GenBank/DDBJ whole genome shotgun (WGS) entry which is preliminary data.</text>
</comment>
<dbReference type="RefSeq" id="WP_192068305.1">
    <property type="nucleotide sequence ID" value="NZ_JACYWY010000010.1"/>
</dbReference>
<dbReference type="EMBL" id="JACYWZ010000005">
    <property type="protein sequence ID" value="MBD8770708.1"/>
    <property type="molecule type" value="Genomic_DNA"/>
</dbReference>
<evidence type="ECO:0000313" key="2">
    <source>
        <dbReference type="Proteomes" id="UP000620025"/>
    </source>
</evidence>
<organism evidence="1 2">
    <name type="scientific">Pseudomonas coleopterorum</name>
    <dbReference type="NCBI Taxonomy" id="1605838"/>
    <lineage>
        <taxon>Bacteria</taxon>
        <taxon>Pseudomonadati</taxon>
        <taxon>Pseudomonadota</taxon>
        <taxon>Gammaproteobacteria</taxon>
        <taxon>Pseudomonadales</taxon>
        <taxon>Pseudomonadaceae</taxon>
        <taxon>Pseudomonas</taxon>
    </lineage>
</organism>
<accession>A0ABR9C019</accession>
<reference evidence="1 2" key="1">
    <citation type="journal article" date="2020" name="FEMS Microbiol. Ecol.">
        <title>Temporal dynamics of bacterial communities during seed development and maturation.</title>
        <authorList>
            <person name="Chesneau G."/>
            <person name="Torres-Cortes G."/>
            <person name="Briand M."/>
            <person name="Darrasse A."/>
            <person name="Preveaux A."/>
            <person name="Marais C."/>
            <person name="Jacques M.A."/>
            <person name="Shade A."/>
            <person name="Barret M."/>
        </authorList>
    </citation>
    <scope>NUCLEOTIDE SEQUENCE [LARGE SCALE GENOMIC DNA]</scope>
    <source>
        <strain evidence="1 2">CFBP13599</strain>
    </source>
</reference>
<keyword evidence="2" id="KW-1185">Reference proteome</keyword>